<dbReference type="STRING" id="1307839.L21SP5_00543"/>
<dbReference type="SMART" id="SM00448">
    <property type="entry name" value="REC"/>
    <property type="match status" value="1"/>
</dbReference>
<dbReference type="Pfam" id="PF00072">
    <property type="entry name" value="Response_reg"/>
    <property type="match status" value="1"/>
</dbReference>
<dbReference type="Proteomes" id="UP000064893">
    <property type="component" value="Chromosome"/>
</dbReference>
<evidence type="ECO:0000256" key="2">
    <source>
        <dbReference type="PROSITE-ProRule" id="PRU00169"/>
    </source>
</evidence>
<accession>A0A0S2HVZ0</accession>
<evidence type="ECO:0000313" key="4">
    <source>
        <dbReference type="EMBL" id="ALO14219.1"/>
    </source>
</evidence>
<gene>
    <name evidence="4" type="primary">phoP_1</name>
    <name evidence="4" type="ORF">L21SP5_00543</name>
</gene>
<proteinExistence type="predicted"/>
<reference evidence="4 5" key="1">
    <citation type="submission" date="2015-11" db="EMBL/GenBank/DDBJ databases">
        <title>Description and complete genome sequence of a novel strain predominating in hypersaline microbial mats and representing a new family of the Bacteriodetes phylum.</title>
        <authorList>
            <person name="Spring S."/>
            <person name="Bunk B."/>
            <person name="Sproer C."/>
            <person name="Klenk H.-P."/>
        </authorList>
    </citation>
    <scope>NUCLEOTIDE SEQUENCE [LARGE SCALE GENOMIC DNA]</scope>
    <source>
        <strain evidence="4 5">L21-Spi-D4</strain>
    </source>
</reference>
<dbReference type="Gene3D" id="3.40.50.2300">
    <property type="match status" value="1"/>
</dbReference>
<dbReference type="PANTHER" id="PTHR44591:SF3">
    <property type="entry name" value="RESPONSE REGULATORY DOMAIN-CONTAINING PROTEIN"/>
    <property type="match status" value="1"/>
</dbReference>
<feature type="modified residue" description="4-aspartylphosphate" evidence="2">
    <location>
        <position position="55"/>
    </location>
</feature>
<name>A0A0S2HVZ0_9BACT</name>
<dbReference type="RefSeq" id="WP_057951789.1">
    <property type="nucleotide sequence ID" value="NZ_CP013118.1"/>
</dbReference>
<dbReference type="PANTHER" id="PTHR44591">
    <property type="entry name" value="STRESS RESPONSE REGULATOR PROTEIN 1"/>
    <property type="match status" value="1"/>
</dbReference>
<keyword evidence="5" id="KW-1185">Reference proteome</keyword>
<protein>
    <submittedName>
        <fullName evidence="4">Alkaline phosphatase synthesis transcriptional regulatory protein PhoP</fullName>
    </submittedName>
</protein>
<evidence type="ECO:0000313" key="5">
    <source>
        <dbReference type="Proteomes" id="UP000064893"/>
    </source>
</evidence>
<dbReference type="AlphaFoldDB" id="A0A0S2HVZ0"/>
<evidence type="ECO:0000259" key="3">
    <source>
        <dbReference type="PROSITE" id="PS50110"/>
    </source>
</evidence>
<dbReference type="GO" id="GO:0000160">
    <property type="term" value="P:phosphorelay signal transduction system"/>
    <property type="evidence" value="ECO:0007669"/>
    <property type="project" value="InterPro"/>
</dbReference>
<dbReference type="SUPFAM" id="SSF52172">
    <property type="entry name" value="CheY-like"/>
    <property type="match status" value="1"/>
</dbReference>
<sequence>MAHIKKILIVDDSFNNLILLEDLLSEMSYEVTVAHDGIEAMDKIRQVTPDLILLDIMMPKMGGFELMEQINEDQLEIPVIFITAKNSEEERKKASELGAADFIVKPVIISDVLEKVEKVIDKS</sequence>
<organism evidence="4 5">
    <name type="scientific">Salinivirga cyanobacteriivorans</name>
    <dbReference type="NCBI Taxonomy" id="1307839"/>
    <lineage>
        <taxon>Bacteria</taxon>
        <taxon>Pseudomonadati</taxon>
        <taxon>Bacteroidota</taxon>
        <taxon>Bacteroidia</taxon>
        <taxon>Bacteroidales</taxon>
        <taxon>Salinivirgaceae</taxon>
        <taxon>Salinivirga</taxon>
    </lineage>
</organism>
<dbReference type="InterPro" id="IPR050595">
    <property type="entry name" value="Bact_response_regulator"/>
</dbReference>
<dbReference type="OrthoDB" id="9789181at2"/>
<feature type="domain" description="Response regulatory" evidence="3">
    <location>
        <begin position="6"/>
        <end position="120"/>
    </location>
</feature>
<dbReference type="KEGG" id="blq:L21SP5_00543"/>
<evidence type="ECO:0000256" key="1">
    <source>
        <dbReference type="ARBA" id="ARBA00022553"/>
    </source>
</evidence>
<dbReference type="EMBL" id="CP013118">
    <property type="protein sequence ID" value="ALO14219.1"/>
    <property type="molecule type" value="Genomic_DNA"/>
</dbReference>
<dbReference type="InterPro" id="IPR001789">
    <property type="entry name" value="Sig_transdc_resp-reg_receiver"/>
</dbReference>
<dbReference type="PROSITE" id="PS50110">
    <property type="entry name" value="RESPONSE_REGULATORY"/>
    <property type="match status" value="1"/>
</dbReference>
<dbReference type="InterPro" id="IPR011006">
    <property type="entry name" value="CheY-like_superfamily"/>
</dbReference>
<keyword evidence="1 2" id="KW-0597">Phosphoprotein</keyword>